<dbReference type="Gene3D" id="1.10.8.270">
    <property type="entry name" value="putative rabgap domain of human tbc1 domain family member 14 like domains"/>
    <property type="match status" value="1"/>
</dbReference>
<evidence type="ECO:0000256" key="1">
    <source>
        <dbReference type="ARBA" id="ARBA00022468"/>
    </source>
</evidence>
<keyword evidence="1" id="KW-0343">GTPase activation</keyword>
<dbReference type="Gene3D" id="1.10.472.80">
    <property type="entry name" value="Ypt/Rab-GAP domain of gyp1p, domain 3"/>
    <property type="match status" value="1"/>
</dbReference>
<feature type="domain" description="Rab-GAP TBC" evidence="3">
    <location>
        <begin position="22"/>
        <end position="439"/>
    </location>
</feature>
<evidence type="ECO:0000313" key="5">
    <source>
        <dbReference type="Proteomes" id="UP000734854"/>
    </source>
</evidence>
<dbReference type="EMBL" id="JACMSC010000020">
    <property type="protein sequence ID" value="KAG6472320.1"/>
    <property type="molecule type" value="Genomic_DNA"/>
</dbReference>
<organism evidence="4 5">
    <name type="scientific">Zingiber officinale</name>
    <name type="common">Ginger</name>
    <name type="synonym">Amomum zingiber</name>
    <dbReference type="NCBI Taxonomy" id="94328"/>
    <lineage>
        <taxon>Eukaryota</taxon>
        <taxon>Viridiplantae</taxon>
        <taxon>Streptophyta</taxon>
        <taxon>Embryophyta</taxon>
        <taxon>Tracheophyta</taxon>
        <taxon>Spermatophyta</taxon>
        <taxon>Magnoliopsida</taxon>
        <taxon>Liliopsida</taxon>
        <taxon>Zingiberales</taxon>
        <taxon>Zingiberaceae</taxon>
        <taxon>Zingiber</taxon>
    </lineage>
</organism>
<evidence type="ECO:0000259" key="3">
    <source>
        <dbReference type="PROSITE" id="PS50086"/>
    </source>
</evidence>
<proteinExistence type="predicted"/>
<dbReference type="SMART" id="SM00164">
    <property type="entry name" value="TBC"/>
    <property type="match status" value="1"/>
</dbReference>
<dbReference type="PANTHER" id="PTHR22957">
    <property type="entry name" value="TBC1 DOMAIN FAMILY MEMBER GTPASE-ACTIVATING PROTEIN"/>
    <property type="match status" value="1"/>
</dbReference>
<protein>
    <recommendedName>
        <fullName evidence="3">Rab-GAP TBC domain-containing protein</fullName>
    </recommendedName>
</protein>
<accession>A0A8J5C4L9</accession>
<dbReference type="SUPFAM" id="SSF47923">
    <property type="entry name" value="Ypt/Rab-GAP domain of gyp1p"/>
    <property type="match status" value="2"/>
</dbReference>
<keyword evidence="5" id="KW-1185">Reference proteome</keyword>
<gene>
    <name evidence="4" type="ORF">ZIOFF_069780</name>
</gene>
<reference evidence="4 5" key="1">
    <citation type="submission" date="2020-08" db="EMBL/GenBank/DDBJ databases">
        <title>Plant Genome Project.</title>
        <authorList>
            <person name="Zhang R.-G."/>
        </authorList>
    </citation>
    <scope>NUCLEOTIDE SEQUENCE [LARGE SCALE GENOMIC DNA]</scope>
    <source>
        <tissue evidence="4">Rhizome</tissue>
    </source>
</reference>
<feature type="region of interest" description="Disordered" evidence="2">
    <location>
        <begin position="600"/>
        <end position="619"/>
    </location>
</feature>
<dbReference type="InterPro" id="IPR000195">
    <property type="entry name" value="Rab-GAP-TBC_dom"/>
</dbReference>
<dbReference type="PROSITE" id="PS50086">
    <property type="entry name" value="TBC_RABGAP"/>
    <property type="match status" value="1"/>
</dbReference>
<name>A0A8J5C4L9_ZINOF</name>
<sequence length="884" mass="99561">MPPVSALDQTPSSSAHESSTVVRFSSLRGVRWRIDLGVLPSSSSSIVDLRRVAADSRRRYANLRRRLIVDPHLSKDDINSDLVKDNPLSQSPGKCYSVIETSKSWLTFFPLATEKTGKLVWKEEIERVLCFKGRQKSKVPEGWMFHVIDTVPLGLDNMVYIDTDPHVVSTDSIWSRYFRNAEVEKMLDQDLSRLYPDQESYFQTTTCQTMLRRILLLWCLIHPECGYRQGMHEQLAPLLYVLHVDLQYLSHVRGQYEDHFNDEFQGVSLPETDLSANYRFEKIMNRNIGTDGDNSSQGKTAKVRSLDELDPETKDIFFMSDAYGAEGELGVILSEKFMEHDAYCMFDILMNDAHGVVAMAEFFSPSPSIGSSTGLPPIIEAASAIYQLLATVDSSLHSHLVELGVEPQYFAMRWLRVLFGREFPLEDLLIMWDKIFSYPNNKNFPHQANELEFRCRILCSPRGAFILAMAVSVLLHLRSSLLATDFATACLQRLLNIPEDLNVKKLIEKAKSLQALALDLVFSSCSQGGTSRYNREGRRGHSLSYGSSPITPNQLSDSYWEEKWRSMYASEELKKGNSTTTTSSDKKKEAVARKFSLSRTGSVPCPMEIPNKNGGPSDEKTIVDSNTENDQSKYRCGIPSTSEVETESYFHGEQDDQNIKRKQSDVAGETCFSAENLSTMTSPLRMVNDHEYDSDESSATSSSLVVDSYDEINHVEEPCSYIIDKEGITKCISESGHGSGREETDAAPLKQQKPLAGRFQLFQKSNRGGCQGNLENGTAESKTSLLMQIVALFLFYKFNHPRCNSFSVHERMKDEDKDINVTLRTIGKSMFDKIQIIELALKKDQIPENSGNSRSNADDLGQQQIAAFAALDELQKISNLLSEM</sequence>
<comment type="caution">
    <text evidence="4">The sequence shown here is derived from an EMBL/GenBank/DDBJ whole genome shotgun (WGS) entry which is preliminary data.</text>
</comment>
<dbReference type="GO" id="GO:0005096">
    <property type="term" value="F:GTPase activator activity"/>
    <property type="evidence" value="ECO:0007669"/>
    <property type="project" value="UniProtKB-KW"/>
</dbReference>
<dbReference type="InterPro" id="IPR035969">
    <property type="entry name" value="Rab-GAP_TBC_sf"/>
</dbReference>
<feature type="region of interest" description="Disordered" evidence="2">
    <location>
        <begin position="571"/>
        <end position="590"/>
    </location>
</feature>
<dbReference type="AlphaFoldDB" id="A0A8J5C4L9"/>
<evidence type="ECO:0000313" key="4">
    <source>
        <dbReference type="EMBL" id="KAG6472320.1"/>
    </source>
</evidence>
<dbReference type="PANTHER" id="PTHR22957:SF337">
    <property type="entry name" value="TBC1 DOMAIN FAMILY MEMBER 5"/>
    <property type="match status" value="1"/>
</dbReference>
<dbReference type="Proteomes" id="UP000734854">
    <property type="component" value="Unassembled WGS sequence"/>
</dbReference>
<dbReference type="Pfam" id="PF00566">
    <property type="entry name" value="RabGAP-TBC"/>
    <property type="match status" value="2"/>
</dbReference>
<evidence type="ECO:0000256" key="2">
    <source>
        <dbReference type="SAM" id="MobiDB-lite"/>
    </source>
</evidence>